<dbReference type="Proteomes" id="UP000324781">
    <property type="component" value="Unassembled WGS sequence"/>
</dbReference>
<feature type="domain" description="RNA 2-O ribose methyltransferase substrate binding" evidence="5">
    <location>
        <begin position="59"/>
        <end position="134"/>
    </location>
</feature>
<dbReference type="GO" id="GO:0005829">
    <property type="term" value="C:cytosol"/>
    <property type="evidence" value="ECO:0007669"/>
    <property type="project" value="TreeGrafter"/>
</dbReference>
<evidence type="ECO:0000256" key="3">
    <source>
        <dbReference type="ARBA" id="ARBA00022679"/>
    </source>
</evidence>
<dbReference type="AlphaFoldDB" id="A0A1M6BQ37"/>
<feature type="region of interest" description="Disordered" evidence="4">
    <location>
        <begin position="1"/>
        <end position="56"/>
    </location>
</feature>
<dbReference type="InterPro" id="IPR004441">
    <property type="entry name" value="rRNA_MeTrfase_TrmH"/>
</dbReference>
<dbReference type="Gene3D" id="3.40.1280.10">
    <property type="match status" value="1"/>
</dbReference>
<dbReference type="RefSeq" id="WP_149677625.1">
    <property type="nucleotide sequence ID" value="NZ_DAONMB010000012.1"/>
</dbReference>
<dbReference type="InterPro" id="IPR029026">
    <property type="entry name" value="tRNA_m1G_MTases_N"/>
</dbReference>
<feature type="compositionally biased region" description="Basic and acidic residues" evidence="4">
    <location>
        <begin position="1"/>
        <end position="46"/>
    </location>
</feature>
<keyword evidence="3 6" id="KW-0808">Transferase</keyword>
<evidence type="ECO:0000313" key="6">
    <source>
        <dbReference type="EMBL" id="SHI50668.1"/>
    </source>
</evidence>
<dbReference type="Pfam" id="PF08032">
    <property type="entry name" value="SpoU_sub_bind"/>
    <property type="match status" value="1"/>
</dbReference>
<dbReference type="OrthoDB" id="9794400at2"/>
<dbReference type="SUPFAM" id="SSF75217">
    <property type="entry name" value="alpha/beta knot"/>
    <property type="match status" value="1"/>
</dbReference>
<dbReference type="Pfam" id="PF00588">
    <property type="entry name" value="SpoU_methylase"/>
    <property type="match status" value="1"/>
</dbReference>
<dbReference type="GO" id="GO:0008173">
    <property type="term" value="F:RNA methyltransferase activity"/>
    <property type="evidence" value="ECO:0007669"/>
    <property type="project" value="InterPro"/>
</dbReference>
<keyword evidence="2 6" id="KW-0489">Methyltransferase</keyword>
<dbReference type="GO" id="GO:0003723">
    <property type="term" value="F:RNA binding"/>
    <property type="evidence" value="ECO:0007669"/>
    <property type="project" value="InterPro"/>
</dbReference>
<dbReference type="PANTHER" id="PTHR46429">
    <property type="entry name" value="23S RRNA (GUANOSINE-2'-O-)-METHYLTRANSFERASE RLMB"/>
    <property type="match status" value="1"/>
</dbReference>
<dbReference type="GO" id="GO:0006396">
    <property type="term" value="P:RNA processing"/>
    <property type="evidence" value="ECO:0007669"/>
    <property type="project" value="InterPro"/>
</dbReference>
<evidence type="ECO:0000256" key="2">
    <source>
        <dbReference type="ARBA" id="ARBA00022603"/>
    </source>
</evidence>
<reference evidence="6 7" key="1">
    <citation type="submission" date="2016-11" db="EMBL/GenBank/DDBJ databases">
        <authorList>
            <person name="Varghese N."/>
            <person name="Submissions S."/>
        </authorList>
    </citation>
    <scope>NUCLEOTIDE SEQUENCE [LARGE SCALE GENOMIC DNA]</scope>
    <source>
        <strain evidence="6 7">DSM 19027</strain>
    </source>
</reference>
<dbReference type="SUPFAM" id="SSF55315">
    <property type="entry name" value="L30e-like"/>
    <property type="match status" value="1"/>
</dbReference>
<proteinExistence type="inferred from homology"/>
<dbReference type="EMBL" id="FQZP01000003">
    <property type="protein sequence ID" value="SHI50668.1"/>
    <property type="molecule type" value="Genomic_DNA"/>
</dbReference>
<dbReference type="InterPro" id="IPR029028">
    <property type="entry name" value="Alpha/beta_knot_MTases"/>
</dbReference>
<dbReference type="InterPro" id="IPR001537">
    <property type="entry name" value="SpoU_MeTrfase"/>
</dbReference>
<name>A0A1M6BQ37_9FIRM</name>
<accession>A0A1M6BQ37</accession>
<evidence type="ECO:0000256" key="1">
    <source>
        <dbReference type="ARBA" id="ARBA00007228"/>
    </source>
</evidence>
<dbReference type="CDD" id="cd18103">
    <property type="entry name" value="SpoU-like_RlmB"/>
    <property type="match status" value="1"/>
</dbReference>
<protein>
    <submittedName>
        <fullName evidence="6">23S rRNA (Guanosine2251-2'-O)-methyltransferase</fullName>
    </submittedName>
</protein>
<evidence type="ECO:0000313" key="7">
    <source>
        <dbReference type="Proteomes" id="UP000324781"/>
    </source>
</evidence>
<dbReference type="GO" id="GO:0032259">
    <property type="term" value="P:methylation"/>
    <property type="evidence" value="ECO:0007669"/>
    <property type="project" value="UniProtKB-KW"/>
</dbReference>
<sequence length="299" mass="32874">MSKREGRTGRKKVQKYEPFYEKAGKRGRRGEKATSRSGVDDFRDASWETEDDVEEREDRVEGRRPVLEVLRSDRPVNKIFIEKGNPDPTLARIAAMAREKGVPIQYVDKRKLDMMSLARIHQGVILDAAVKEYAEVEDILRIAAERGEDPFIVILDGITDTNNFGSIIRSAECAGAHGIIIPKRRSATLNATVAKVAAGAQEFIAIARVGNLAHAIRELKAKGIWMAGADPEGDKAYYEADMKGPIGLIIGSEGEGISRVIRDQCDFLVRIPMKGKISSLNAGVAAGLLLFEIAKSRSV</sequence>
<dbReference type="NCBIfam" id="TIGR00186">
    <property type="entry name" value="rRNA_methyl_3"/>
    <property type="match status" value="1"/>
</dbReference>
<dbReference type="PANTHER" id="PTHR46429:SF1">
    <property type="entry name" value="23S RRNA (GUANOSINE-2'-O-)-METHYLTRANSFERASE RLMB"/>
    <property type="match status" value="1"/>
</dbReference>
<dbReference type="FunFam" id="3.40.1280.10:FF:000008">
    <property type="entry name" value="Group 3 RNA methyltransferase TrmH"/>
    <property type="match status" value="1"/>
</dbReference>
<keyword evidence="7" id="KW-1185">Reference proteome</keyword>
<evidence type="ECO:0000256" key="4">
    <source>
        <dbReference type="SAM" id="MobiDB-lite"/>
    </source>
</evidence>
<organism evidence="6 7">
    <name type="scientific">Thermoclostridium caenicola</name>
    <dbReference type="NCBI Taxonomy" id="659425"/>
    <lineage>
        <taxon>Bacteria</taxon>
        <taxon>Bacillati</taxon>
        <taxon>Bacillota</taxon>
        <taxon>Clostridia</taxon>
        <taxon>Eubacteriales</taxon>
        <taxon>Oscillospiraceae</taxon>
        <taxon>Thermoclostridium</taxon>
    </lineage>
</organism>
<dbReference type="Gene3D" id="3.30.1330.30">
    <property type="match status" value="1"/>
</dbReference>
<dbReference type="InterPro" id="IPR029064">
    <property type="entry name" value="Ribosomal_eL30-like_sf"/>
</dbReference>
<dbReference type="SMART" id="SM00967">
    <property type="entry name" value="SpoU_sub_bind"/>
    <property type="match status" value="1"/>
</dbReference>
<evidence type="ECO:0000259" key="5">
    <source>
        <dbReference type="SMART" id="SM00967"/>
    </source>
</evidence>
<comment type="similarity">
    <text evidence="1">Belongs to the class IV-like SAM-binding methyltransferase superfamily. RNA methyltransferase TrmH family.</text>
</comment>
<dbReference type="InterPro" id="IPR013123">
    <property type="entry name" value="SpoU_subst-bd"/>
</dbReference>
<gene>
    <name evidence="6" type="ORF">SAMN05444373_100380</name>
</gene>